<gene>
    <name evidence="4" type="ORF">HNQ82_000485</name>
</gene>
<protein>
    <submittedName>
        <fullName evidence="4">Phosphotransacetylase</fullName>
    </submittedName>
</protein>
<keyword evidence="5" id="KW-1185">Reference proteome</keyword>
<evidence type="ECO:0000256" key="2">
    <source>
        <dbReference type="ARBA" id="ARBA00023315"/>
    </source>
</evidence>
<evidence type="ECO:0000313" key="5">
    <source>
        <dbReference type="Proteomes" id="UP000523528"/>
    </source>
</evidence>
<comment type="caution">
    <text evidence="4">The sequence shown here is derived from an EMBL/GenBank/DDBJ whole genome shotgun (WGS) entry which is preliminary data.</text>
</comment>
<keyword evidence="2" id="KW-0012">Acyltransferase</keyword>
<proteinExistence type="predicted"/>
<dbReference type="PANTHER" id="PTHR43356:SF3">
    <property type="entry name" value="PHOSPHATE ACETYLTRANSFERASE"/>
    <property type="match status" value="1"/>
</dbReference>
<reference evidence="4 5" key="1">
    <citation type="submission" date="2020-08" db="EMBL/GenBank/DDBJ databases">
        <title>Genomic Encyclopedia of Type Strains, Phase IV (KMG-IV): sequencing the most valuable type-strain genomes for metagenomic binning, comparative biology and taxonomic classification.</title>
        <authorList>
            <person name="Goeker M."/>
        </authorList>
    </citation>
    <scope>NUCLEOTIDE SEQUENCE [LARGE SCALE GENOMIC DNA]</scope>
    <source>
        <strain evidence="4 5">DSM 23211</strain>
    </source>
</reference>
<name>A0A7W9YNZ9_9BACL</name>
<dbReference type="PANTHER" id="PTHR43356">
    <property type="entry name" value="PHOSPHATE ACETYLTRANSFERASE"/>
    <property type="match status" value="1"/>
</dbReference>
<organism evidence="4 5">
    <name type="scientific">Anoxybacillus tengchongensis</name>
    <dbReference type="NCBI Taxonomy" id="576944"/>
    <lineage>
        <taxon>Bacteria</taxon>
        <taxon>Bacillati</taxon>
        <taxon>Bacillota</taxon>
        <taxon>Bacilli</taxon>
        <taxon>Bacillales</taxon>
        <taxon>Anoxybacillaceae</taxon>
        <taxon>Anoxybacillus</taxon>
    </lineage>
</organism>
<dbReference type="Proteomes" id="UP000523528">
    <property type="component" value="Unassembled WGS sequence"/>
</dbReference>
<dbReference type="Gene3D" id="3.40.50.10750">
    <property type="entry name" value="Isocitrate/Isopropylmalate dehydrogenase-like"/>
    <property type="match status" value="1"/>
</dbReference>
<evidence type="ECO:0000256" key="1">
    <source>
        <dbReference type="ARBA" id="ARBA00022679"/>
    </source>
</evidence>
<dbReference type="InterPro" id="IPR002505">
    <property type="entry name" value="PTA_PTB"/>
</dbReference>
<feature type="domain" description="Phosphate acetyl/butaryl transferase" evidence="3">
    <location>
        <begin position="2"/>
        <end position="54"/>
    </location>
</feature>
<evidence type="ECO:0000259" key="3">
    <source>
        <dbReference type="Pfam" id="PF01515"/>
    </source>
</evidence>
<evidence type="ECO:0000313" key="4">
    <source>
        <dbReference type="EMBL" id="MBB6175674.1"/>
    </source>
</evidence>
<dbReference type="AlphaFoldDB" id="A0A7W9YNZ9"/>
<dbReference type="InterPro" id="IPR042112">
    <property type="entry name" value="P_AcTrfase_dom2"/>
</dbReference>
<accession>A0A7W9YNZ9</accession>
<sequence>MLESANTAKMFAITSRVAMLSFSTKCSTESQETEKVIEAVRLAKETAPNLVIDG</sequence>
<dbReference type="GO" id="GO:0016746">
    <property type="term" value="F:acyltransferase activity"/>
    <property type="evidence" value="ECO:0007669"/>
    <property type="project" value="UniProtKB-KW"/>
</dbReference>
<dbReference type="InterPro" id="IPR050500">
    <property type="entry name" value="Phos_Acetyltrans/Butyryltrans"/>
</dbReference>
<dbReference type="Pfam" id="PF01515">
    <property type="entry name" value="PTA_PTB"/>
    <property type="match status" value="1"/>
</dbReference>
<dbReference type="SUPFAM" id="SSF53659">
    <property type="entry name" value="Isocitrate/Isopropylmalate dehydrogenase-like"/>
    <property type="match status" value="1"/>
</dbReference>
<dbReference type="EMBL" id="JACHES010000002">
    <property type="protein sequence ID" value="MBB6175674.1"/>
    <property type="molecule type" value="Genomic_DNA"/>
</dbReference>
<keyword evidence="1" id="KW-0808">Transferase</keyword>